<dbReference type="Pfam" id="PF13657">
    <property type="entry name" value="Couple_hipA"/>
    <property type="match status" value="1"/>
</dbReference>
<proteinExistence type="inferred from homology"/>
<dbReference type="GO" id="GO:0004674">
    <property type="term" value="F:protein serine/threonine kinase activity"/>
    <property type="evidence" value="ECO:0007669"/>
    <property type="project" value="TreeGrafter"/>
</dbReference>
<sequence length="446" mass="49677">MARRGVPNSLNVWLNGTPVGQWTIRRNVSTFTYFAEWLSDENRRPLSLSMPFTAANAPYSGDVVTNYFDNLLPDSEPIRRRLAQRHHTGSTSPFDLLQAIGRDCAGATQLLGPDEIPEDFFSIQGEQLDEHEIAELLRATTAPGGLGREDHRNDLRLSIAGAQEKNALLRHEGQWYRPLGSTPTSHILKLPLGLVGNRRADMRTSVENEWLCSQIMEGFGLPVARTDILEFEDQKVLSVERFDRKYADDRTWIVRLPQEDMCQAMGFSPLLKYQADGGPGIQRIMQLLLGSESAEFDRRNFFKTQIVFWLLIATDGHAKNFSIVLGPGGVYRATRLYDILSAHPIIGNGPNLISRHEAKLAMAVRGSNNYYLVDRIMRRHWSSMAGQVGLGAVAAEQIIEEVLAQAPEVAEKVLGILPAGYPADVAESIIEGMWAQCSRLANMPPG</sequence>
<gene>
    <name evidence="6" type="ORF">GJ700_03730</name>
</gene>
<evidence type="ECO:0000259" key="5">
    <source>
        <dbReference type="Pfam" id="PF13657"/>
    </source>
</evidence>
<dbReference type="PANTHER" id="PTHR37419">
    <property type="entry name" value="SERINE/THREONINE-PROTEIN KINASE TOXIN HIPA"/>
    <property type="match status" value="1"/>
</dbReference>
<keyword evidence="3" id="KW-0418">Kinase</keyword>
<keyword evidence="2" id="KW-0808">Transferase</keyword>
<feature type="domain" description="HipA N-terminal subdomain 1" evidence="5">
    <location>
        <begin position="10"/>
        <end position="110"/>
    </location>
</feature>
<accession>A0A7X2LSI6</accession>
<comment type="similarity">
    <text evidence="1">Belongs to the HipA Ser/Thr kinase family.</text>
</comment>
<evidence type="ECO:0000313" key="6">
    <source>
        <dbReference type="EMBL" id="MRV70829.1"/>
    </source>
</evidence>
<comment type="caution">
    <text evidence="6">The sequence shown here is derived from an EMBL/GenBank/DDBJ whole genome shotgun (WGS) entry which is preliminary data.</text>
</comment>
<dbReference type="InterPro" id="IPR052028">
    <property type="entry name" value="HipA_Ser/Thr_kinase"/>
</dbReference>
<dbReference type="RefSeq" id="WP_154371308.1">
    <property type="nucleotide sequence ID" value="NZ_WKJJ01000002.1"/>
</dbReference>
<keyword evidence="7" id="KW-1185">Reference proteome</keyword>
<dbReference type="GO" id="GO:0005829">
    <property type="term" value="C:cytosol"/>
    <property type="evidence" value="ECO:0007669"/>
    <property type="project" value="TreeGrafter"/>
</dbReference>
<evidence type="ECO:0000256" key="3">
    <source>
        <dbReference type="ARBA" id="ARBA00022777"/>
    </source>
</evidence>
<dbReference type="NCBIfam" id="TIGR03071">
    <property type="entry name" value="couple_hipA"/>
    <property type="match status" value="1"/>
</dbReference>
<dbReference type="AlphaFoldDB" id="A0A7X2LSI6"/>
<evidence type="ECO:0000256" key="1">
    <source>
        <dbReference type="ARBA" id="ARBA00010164"/>
    </source>
</evidence>
<feature type="domain" description="HipA-like C-terminal" evidence="4">
    <location>
        <begin position="157"/>
        <end position="408"/>
    </location>
</feature>
<dbReference type="InterPro" id="IPR017508">
    <property type="entry name" value="HipA_N1"/>
</dbReference>
<dbReference type="PANTHER" id="PTHR37419:SF1">
    <property type="entry name" value="SERINE_THREONINE-PROTEIN KINASE TOXIN HIPA"/>
    <property type="match status" value="1"/>
</dbReference>
<dbReference type="Proteomes" id="UP000446768">
    <property type="component" value="Unassembled WGS sequence"/>
</dbReference>
<dbReference type="Pfam" id="PF07804">
    <property type="entry name" value="HipA_C"/>
    <property type="match status" value="1"/>
</dbReference>
<dbReference type="InterPro" id="IPR012893">
    <property type="entry name" value="HipA-like_C"/>
</dbReference>
<dbReference type="EMBL" id="WKJJ01000002">
    <property type="protein sequence ID" value="MRV70829.1"/>
    <property type="molecule type" value="Genomic_DNA"/>
</dbReference>
<protein>
    <submittedName>
        <fullName evidence="6">Type II toxin-antitoxin system HipA family toxin</fullName>
    </submittedName>
</protein>
<name>A0A7X2LSI6_9BURK</name>
<evidence type="ECO:0000256" key="2">
    <source>
        <dbReference type="ARBA" id="ARBA00022679"/>
    </source>
</evidence>
<organism evidence="6 7">
    <name type="scientific">Pseudoduganella rivuli</name>
    <dbReference type="NCBI Taxonomy" id="2666085"/>
    <lineage>
        <taxon>Bacteria</taxon>
        <taxon>Pseudomonadati</taxon>
        <taxon>Pseudomonadota</taxon>
        <taxon>Betaproteobacteria</taxon>
        <taxon>Burkholderiales</taxon>
        <taxon>Oxalobacteraceae</taxon>
        <taxon>Telluria group</taxon>
        <taxon>Pseudoduganella</taxon>
    </lineage>
</organism>
<evidence type="ECO:0000313" key="7">
    <source>
        <dbReference type="Proteomes" id="UP000446768"/>
    </source>
</evidence>
<dbReference type="CDD" id="cd17808">
    <property type="entry name" value="HipA_Ec_like"/>
    <property type="match status" value="1"/>
</dbReference>
<reference evidence="6 7" key="1">
    <citation type="submission" date="2019-11" db="EMBL/GenBank/DDBJ databases">
        <title>Novel species isolated from a subtropical stream in China.</title>
        <authorList>
            <person name="Lu H."/>
        </authorList>
    </citation>
    <scope>NUCLEOTIDE SEQUENCE [LARGE SCALE GENOMIC DNA]</scope>
    <source>
        <strain evidence="6 7">FT92W</strain>
    </source>
</reference>
<evidence type="ECO:0000259" key="4">
    <source>
        <dbReference type="Pfam" id="PF07804"/>
    </source>
</evidence>